<keyword evidence="4" id="KW-0732">Signal</keyword>
<dbReference type="InterPro" id="IPR029058">
    <property type="entry name" value="AB_hydrolase_fold"/>
</dbReference>
<evidence type="ECO:0000256" key="1">
    <source>
        <dbReference type="ARBA" id="ARBA00022670"/>
    </source>
</evidence>
<dbReference type="Gene3D" id="2.130.10.120">
    <property type="entry name" value="Prolyl oligopeptidase, N-terminal domain"/>
    <property type="match status" value="1"/>
</dbReference>
<dbReference type="RefSeq" id="WP_182296623.1">
    <property type="nucleotide sequence ID" value="NZ_CP059851.1"/>
</dbReference>
<keyword evidence="8" id="KW-1185">Reference proteome</keyword>
<accession>A0A7G5IIB0</accession>
<dbReference type="Proteomes" id="UP000515292">
    <property type="component" value="Chromosome"/>
</dbReference>
<dbReference type="Gene3D" id="3.40.50.1820">
    <property type="entry name" value="alpha/beta hydrolase"/>
    <property type="match status" value="1"/>
</dbReference>
<dbReference type="SUPFAM" id="SSF53474">
    <property type="entry name" value="alpha/beta-Hydrolases"/>
    <property type="match status" value="1"/>
</dbReference>
<dbReference type="PANTHER" id="PTHR42881:SF13">
    <property type="entry name" value="PROLYL ENDOPEPTIDASE"/>
    <property type="match status" value="1"/>
</dbReference>
<feature type="signal peptide" evidence="4">
    <location>
        <begin position="1"/>
        <end position="18"/>
    </location>
</feature>
<dbReference type="EMBL" id="CP059851">
    <property type="protein sequence ID" value="QMW23102.1"/>
    <property type="molecule type" value="Genomic_DNA"/>
</dbReference>
<protein>
    <submittedName>
        <fullName evidence="7">S9 family peptidase</fullName>
    </submittedName>
</protein>
<keyword evidence="2" id="KW-0378">Hydrolase</keyword>
<sequence>MRFMTAALAATLAVAAHAAATDPHQWLEDVTGDKALAWVRQQNAKYLPELEAVPGFAAWRERAEAQLTDPRRIAMPSGAGGGSVTATQVHNFWRDKANVRGLWRVTSRAAYDAGKPEWTTLLDMDALAKAEGANWQFGGAECLPAPATRCLVGLSDGGKDAETVREFDLATRQFVPASAGGFVSPEAKQTAAWIDENTLLIASDFGPGSLTTSGYARTVKRWTRGTPLAAATPLLTIAEGEMGVWPAAWGSGANRRVAVSQRTGFWTGKMLHLMADGSLVAGPLPDDADVQFIAATGGTPRAYALLRTDWRQFKAGSLVAYPVPTTGAMPAESVALVYAPSGNQAIAGVDATDAAVYISLLADVAARLKRLTPGNEGWGQADVALPANSAVTLAGSSDGDDSVFFTVAGFTDPNRLMLAKSGAAPATIASNPAFFDGGNFTVSQRFAISKDGTRVPYFIVRPRDAKGPLKTLLWSYGGFEIPLTPAYAGPDVQFWLEDGNQYVVANIRGGGEYGPSWHQSALLENRQRSYDDLHAVAKALKREKLASKIAVHGRSNGGLMAAVAYTQRPDLYDAAMVGVPLADMQRYHLLLAGASWMAEYGNPDDPKQWAYIRQYSPYQNIRKDVKYPRVFFYTSTKDDRVHPAHARKMAARMQEQGHPIYYYENIDGGHAGVANLKESAYRSALMLAYLNRELGK</sequence>
<evidence type="ECO:0000313" key="7">
    <source>
        <dbReference type="EMBL" id="QMW23102.1"/>
    </source>
</evidence>
<reference evidence="7 8" key="1">
    <citation type="submission" date="2020-07" db="EMBL/GenBank/DDBJ databases">
        <title>Complete genome sequence for Sandaracinobacter sp. M6.</title>
        <authorList>
            <person name="Tang Y."/>
            <person name="Liu Q."/>
            <person name="Guo Z."/>
            <person name="Lei P."/>
            <person name="Huang B."/>
        </authorList>
    </citation>
    <scope>NUCLEOTIDE SEQUENCE [LARGE SCALE GENOMIC DNA]</scope>
    <source>
        <strain evidence="7 8">M6</strain>
    </source>
</reference>
<dbReference type="SUPFAM" id="SSF50993">
    <property type="entry name" value="Peptidase/esterase 'gauge' domain"/>
    <property type="match status" value="1"/>
</dbReference>
<dbReference type="InterPro" id="IPR051167">
    <property type="entry name" value="Prolyl_oligopep/macrocyclase"/>
</dbReference>
<keyword evidence="3" id="KW-0720">Serine protease</keyword>
<dbReference type="InterPro" id="IPR023302">
    <property type="entry name" value="Pept_S9A_N"/>
</dbReference>
<evidence type="ECO:0000259" key="5">
    <source>
        <dbReference type="Pfam" id="PF00326"/>
    </source>
</evidence>
<dbReference type="PRINTS" id="PR00862">
    <property type="entry name" value="PROLIGOPTASE"/>
</dbReference>
<dbReference type="GO" id="GO:0070012">
    <property type="term" value="F:oligopeptidase activity"/>
    <property type="evidence" value="ECO:0007669"/>
    <property type="project" value="TreeGrafter"/>
</dbReference>
<dbReference type="GO" id="GO:0005829">
    <property type="term" value="C:cytosol"/>
    <property type="evidence" value="ECO:0007669"/>
    <property type="project" value="TreeGrafter"/>
</dbReference>
<dbReference type="Pfam" id="PF00326">
    <property type="entry name" value="Peptidase_S9"/>
    <property type="match status" value="1"/>
</dbReference>
<dbReference type="InterPro" id="IPR001375">
    <property type="entry name" value="Peptidase_S9_cat"/>
</dbReference>
<dbReference type="PANTHER" id="PTHR42881">
    <property type="entry name" value="PROLYL ENDOPEPTIDASE"/>
    <property type="match status" value="1"/>
</dbReference>
<evidence type="ECO:0000256" key="4">
    <source>
        <dbReference type="SAM" id="SignalP"/>
    </source>
</evidence>
<dbReference type="AlphaFoldDB" id="A0A7G5IIB0"/>
<dbReference type="KEGG" id="sand:H3309_00860"/>
<dbReference type="GO" id="GO:0006508">
    <property type="term" value="P:proteolysis"/>
    <property type="evidence" value="ECO:0007669"/>
    <property type="project" value="UniProtKB-KW"/>
</dbReference>
<dbReference type="Pfam" id="PF02897">
    <property type="entry name" value="Peptidase_S9_N"/>
    <property type="match status" value="1"/>
</dbReference>
<proteinExistence type="predicted"/>
<evidence type="ECO:0000256" key="3">
    <source>
        <dbReference type="ARBA" id="ARBA00022825"/>
    </source>
</evidence>
<feature type="domain" description="Peptidase S9A N-terminal" evidence="6">
    <location>
        <begin position="18"/>
        <end position="416"/>
    </location>
</feature>
<dbReference type="InterPro" id="IPR002470">
    <property type="entry name" value="Peptidase_S9A"/>
</dbReference>
<feature type="domain" description="Peptidase S9 prolyl oligopeptidase catalytic" evidence="5">
    <location>
        <begin position="492"/>
        <end position="695"/>
    </location>
</feature>
<name>A0A7G5IIB0_9SPHN</name>
<feature type="chain" id="PRO_5028804411" evidence="4">
    <location>
        <begin position="19"/>
        <end position="696"/>
    </location>
</feature>
<dbReference type="GO" id="GO:0004252">
    <property type="term" value="F:serine-type endopeptidase activity"/>
    <property type="evidence" value="ECO:0007669"/>
    <property type="project" value="InterPro"/>
</dbReference>
<keyword evidence="1" id="KW-0645">Protease</keyword>
<gene>
    <name evidence="7" type="ORF">H3309_00860</name>
</gene>
<evidence type="ECO:0000259" key="6">
    <source>
        <dbReference type="Pfam" id="PF02897"/>
    </source>
</evidence>
<evidence type="ECO:0000256" key="2">
    <source>
        <dbReference type="ARBA" id="ARBA00022801"/>
    </source>
</evidence>
<evidence type="ECO:0000313" key="8">
    <source>
        <dbReference type="Proteomes" id="UP000515292"/>
    </source>
</evidence>
<organism evidence="7 8">
    <name type="scientific">Sandaracinobacteroides saxicola</name>
    <dbReference type="NCBI Taxonomy" id="2759707"/>
    <lineage>
        <taxon>Bacteria</taxon>
        <taxon>Pseudomonadati</taxon>
        <taxon>Pseudomonadota</taxon>
        <taxon>Alphaproteobacteria</taxon>
        <taxon>Sphingomonadales</taxon>
        <taxon>Sphingosinicellaceae</taxon>
        <taxon>Sandaracinobacteroides</taxon>
    </lineage>
</organism>